<reference evidence="4" key="1">
    <citation type="submission" date="2023-07" db="EMBL/GenBank/DDBJ databases">
        <title>draft genome sequence of fig (Ficus carica).</title>
        <authorList>
            <person name="Takahashi T."/>
            <person name="Nishimura K."/>
        </authorList>
    </citation>
    <scope>NUCLEOTIDE SEQUENCE</scope>
</reference>
<feature type="domain" description="Jacalin-type lectin" evidence="3">
    <location>
        <begin position="5"/>
        <end position="147"/>
    </location>
</feature>
<protein>
    <recommendedName>
        <fullName evidence="3">Jacalin-type lectin domain-containing protein</fullName>
    </recommendedName>
</protein>
<dbReference type="InterPro" id="IPR036404">
    <property type="entry name" value="Jacalin-like_lectin_dom_sf"/>
</dbReference>
<dbReference type="PANTHER" id="PTHR47293:SF15">
    <property type="entry name" value="JACALIN-RELATED LECTIN 19"/>
    <property type="match status" value="1"/>
</dbReference>
<organism evidence="4 5">
    <name type="scientific">Ficus carica</name>
    <name type="common">Common fig</name>
    <dbReference type="NCBI Taxonomy" id="3494"/>
    <lineage>
        <taxon>Eukaryota</taxon>
        <taxon>Viridiplantae</taxon>
        <taxon>Streptophyta</taxon>
        <taxon>Embryophyta</taxon>
        <taxon>Tracheophyta</taxon>
        <taxon>Spermatophyta</taxon>
        <taxon>Magnoliopsida</taxon>
        <taxon>eudicotyledons</taxon>
        <taxon>Gunneridae</taxon>
        <taxon>Pentapetalae</taxon>
        <taxon>rosids</taxon>
        <taxon>fabids</taxon>
        <taxon>Rosales</taxon>
        <taxon>Moraceae</taxon>
        <taxon>Ficeae</taxon>
        <taxon>Ficus</taxon>
    </lineage>
</organism>
<dbReference type="PROSITE" id="PS51752">
    <property type="entry name" value="JACALIN_LECTIN"/>
    <property type="match status" value="1"/>
</dbReference>
<dbReference type="InterPro" id="IPR001229">
    <property type="entry name" value="Jacalin-like_lectin_dom"/>
</dbReference>
<sequence>MASQTIVLGPWGGTGGDAWDDGSYTGVRTINLTHKEAIGSFYVVYDLNGQPFDGPKHISNRPFTAEKIELRFPAEYLVDVSGYISTVPEFPTKVVRSLTFKTNQRTFGPYGPEEGTTFSIPIENGKVVGFKGRSMGLLDAISIHLAH</sequence>
<dbReference type="FunFam" id="2.100.10.30:FF:000001">
    <property type="entry name" value="Jacalin-related lectin 33"/>
    <property type="match status" value="1"/>
</dbReference>
<dbReference type="SUPFAM" id="SSF51101">
    <property type="entry name" value="Mannose-binding lectins"/>
    <property type="match status" value="1"/>
</dbReference>
<evidence type="ECO:0000256" key="1">
    <source>
        <dbReference type="ARBA" id="ARBA00006568"/>
    </source>
</evidence>
<keyword evidence="2" id="KW-0430">Lectin</keyword>
<dbReference type="EMBL" id="BTGU01000003">
    <property type="protein sequence ID" value="GMN30748.1"/>
    <property type="molecule type" value="Genomic_DNA"/>
</dbReference>
<name>A0AA87ZPW7_FICCA</name>
<evidence type="ECO:0000313" key="5">
    <source>
        <dbReference type="Proteomes" id="UP001187192"/>
    </source>
</evidence>
<dbReference type="InterPro" id="IPR033734">
    <property type="entry name" value="Jacalin-like_lectin_dom_plant"/>
</dbReference>
<dbReference type="Proteomes" id="UP001187192">
    <property type="component" value="Unassembled WGS sequence"/>
</dbReference>
<comment type="similarity">
    <text evidence="1">Belongs to the jacalin lectin family.</text>
</comment>
<keyword evidence="5" id="KW-1185">Reference proteome</keyword>
<dbReference type="Pfam" id="PF01419">
    <property type="entry name" value="Jacalin"/>
    <property type="match status" value="1"/>
</dbReference>
<gene>
    <name evidence="4" type="ORF">TIFTF001_002937</name>
</gene>
<dbReference type="CDD" id="cd09612">
    <property type="entry name" value="Jacalin"/>
    <property type="match status" value="1"/>
</dbReference>
<dbReference type="PANTHER" id="PTHR47293">
    <property type="entry name" value="JACALIN-RELATED LECTIN 3"/>
    <property type="match status" value="1"/>
</dbReference>
<dbReference type="SMART" id="SM00915">
    <property type="entry name" value="Jacalin"/>
    <property type="match status" value="1"/>
</dbReference>
<dbReference type="GO" id="GO:0005536">
    <property type="term" value="F:D-glucose binding"/>
    <property type="evidence" value="ECO:0007669"/>
    <property type="project" value="UniProtKB-ARBA"/>
</dbReference>
<dbReference type="GO" id="GO:0005537">
    <property type="term" value="F:D-mannose binding"/>
    <property type="evidence" value="ECO:0007669"/>
    <property type="project" value="UniProtKB-ARBA"/>
</dbReference>
<proteinExistence type="inferred from homology"/>
<dbReference type="Gene3D" id="2.100.10.30">
    <property type="entry name" value="Jacalin-like lectin domain"/>
    <property type="match status" value="1"/>
</dbReference>
<evidence type="ECO:0000256" key="2">
    <source>
        <dbReference type="ARBA" id="ARBA00022734"/>
    </source>
</evidence>
<dbReference type="AlphaFoldDB" id="A0AA87ZPW7"/>
<evidence type="ECO:0000259" key="3">
    <source>
        <dbReference type="PROSITE" id="PS51752"/>
    </source>
</evidence>
<comment type="caution">
    <text evidence="4">The sequence shown here is derived from an EMBL/GenBank/DDBJ whole genome shotgun (WGS) entry which is preliminary data.</text>
</comment>
<evidence type="ECO:0000313" key="4">
    <source>
        <dbReference type="EMBL" id="GMN30748.1"/>
    </source>
</evidence>
<accession>A0AA87ZPW7</accession>